<organism evidence="1 2">
    <name type="scientific">Paragonimus skrjabini miyazakii</name>
    <dbReference type="NCBI Taxonomy" id="59628"/>
    <lineage>
        <taxon>Eukaryota</taxon>
        <taxon>Metazoa</taxon>
        <taxon>Spiralia</taxon>
        <taxon>Lophotrochozoa</taxon>
        <taxon>Platyhelminthes</taxon>
        <taxon>Trematoda</taxon>
        <taxon>Digenea</taxon>
        <taxon>Plagiorchiida</taxon>
        <taxon>Troglotremata</taxon>
        <taxon>Troglotrematidae</taxon>
        <taxon>Paragonimus</taxon>
    </lineage>
</organism>
<dbReference type="PANTHER" id="PTHR22774:SF11">
    <property type="entry name" value="CHOREIN N-TERMINAL DOMAIN-CONTAINING PROTEIN"/>
    <property type="match status" value="1"/>
</dbReference>
<gene>
    <name evidence="1" type="ORF">EG68_08816</name>
</gene>
<dbReference type="InterPro" id="IPR026728">
    <property type="entry name" value="BLTP3A/B"/>
</dbReference>
<dbReference type="OrthoDB" id="43807at2759"/>
<dbReference type="AlphaFoldDB" id="A0A8S9YEK7"/>
<feature type="non-terminal residue" evidence="1">
    <location>
        <position position="1248"/>
    </location>
</feature>
<dbReference type="Proteomes" id="UP000822476">
    <property type="component" value="Unassembled WGS sequence"/>
</dbReference>
<dbReference type="Pfam" id="PF24917">
    <property type="entry name" value="BLTP3A_B"/>
    <property type="match status" value="1"/>
</dbReference>
<dbReference type="PANTHER" id="PTHR22774">
    <property type="entry name" value="CHOREIN N-TERMINAL DOMAIN-CONTAINING PROTEIN"/>
    <property type="match status" value="1"/>
</dbReference>
<name>A0A8S9YEK7_9TREM</name>
<evidence type="ECO:0000313" key="2">
    <source>
        <dbReference type="Proteomes" id="UP000822476"/>
    </source>
</evidence>
<evidence type="ECO:0008006" key="3">
    <source>
        <dbReference type="Google" id="ProtNLM"/>
    </source>
</evidence>
<proteinExistence type="predicted"/>
<keyword evidence="2" id="KW-1185">Reference proteome</keyword>
<protein>
    <recommendedName>
        <fullName evidence="3">Chorein N-terminal domain-containing protein</fullName>
    </recommendedName>
</protein>
<sequence length="1248" mass="139372">MFSLIKNQILKPFLQFTKNLSADQINLSLVKGEGHLQSLELNEVTIMDLLDLPTWLYLRRAQCSSISFKIRWTKLDTHPVHVVIDRVDVEVEALEQPRSETDSGIASYRTGSGKYRLADKVVDGASVLINSVFIHFHAQAFQASVELSRVSLASKTPTWQNGSLKLTSLILPSADAVLIFKELTWDSIRIVADGLLAELNGIPVKLITNAGRVRLTLKKCLSDSTLISSRSQFFLEDLLWVLTLSQLEAAIVFLRSLRHIVWLAAEQSKQYAASRAKRQTLSWKNVNSTSEIPLTRPRRLQNKDPSSAVTRFFNRYDVVETSYHVYVYRTEVHFCDEVPAGVDMAATPNGYIKVHFYGFEMDWYPYHLDVLPRPRWRGGHDFREARDTWLSSLDPVHVPYGCGRPVVPVAGTSVHANCETPVLNSLSLSVIQSIIIMRIADLDISLVSFPNVSSGAENAMPANIAASHFSEELPLNTGLFIASDKKLHCLPEQTKLLTVELRNTYHSRSAVLERCVATEPLSYIVFAQLKPVYLRFDADTVIWLNAFLLTLHLNLTTFLEHGMLQPGENDLTERKRLHMRCAALMPRIILPLNPHSIDASSTGRCYAGPDALVVQADELFIQLLVPPVTPRVSKVLSGLLARQLPDYCPTDPRLAREKHVPVDMTKFANLVHPTEANVGCFTGDFQCDAIQFWCLHCPHFWAQFLTVLEVFESPANFRSALGHARRTIYRQSFIDPIPLSLWLAVSSNPSLDRPPLELLVDVDCFSNPLATDDWRYSGVNPPSLSTDPVQFYLGATPTTSRGLYWIPSECARLPDALDQLFLLTGLFGQLSRVKDQLGLDMVRIMATSNRSRVSHATVIHWFCTLSFKMQRCIDFRVTALESEDLPVSREFDVHVVPDSNPHNESTQVPNAQRDSTDCFSIQGFESSDSHLLFLSQEACAAQGSSSLPISNKVLNGQQRTHHADSQTNLVIHTVSSPGTGEKSTCTPHAFISQQAIGKLTHDLNVQRSPNGSLLPDSDSLSSEMNSSVDNLSVAGSQDDWLNAYELLSAFDDNRSVDLDSVYEGPLARATPATAPTQNISCPLIPEEIGTDVLEGTSPPLEYSHQLSSDSTALRRNSLQTISNKPQTRQPPIGNSSIVIRLHHLIIVADTTDNELRFWLRLGQICFSHLAKTTDIQSSHPSPMFSSIQPSPEHSPLWSFFVSIFKEGSNDADHKPYWDSEFSVHANLLSDWSIPLPFPIRHILTQMLS</sequence>
<dbReference type="EMBL" id="JTDE01020955">
    <property type="protein sequence ID" value="KAF7233593.1"/>
    <property type="molecule type" value="Genomic_DNA"/>
</dbReference>
<evidence type="ECO:0000313" key="1">
    <source>
        <dbReference type="EMBL" id="KAF7233593.1"/>
    </source>
</evidence>
<comment type="caution">
    <text evidence="1">The sequence shown here is derived from an EMBL/GenBank/DDBJ whole genome shotgun (WGS) entry which is preliminary data.</text>
</comment>
<accession>A0A8S9YEK7</accession>
<reference evidence="1" key="1">
    <citation type="submission" date="2019-07" db="EMBL/GenBank/DDBJ databases">
        <title>Annotation for the trematode Paragonimus miyazaki's.</title>
        <authorList>
            <person name="Choi Y.-J."/>
        </authorList>
    </citation>
    <scope>NUCLEOTIDE SEQUENCE</scope>
    <source>
        <strain evidence="1">Japan</strain>
    </source>
</reference>